<name>A0A9P7G575_9AGAR</name>
<dbReference type="Proteomes" id="UP000775547">
    <property type="component" value="Unassembled WGS sequence"/>
</dbReference>
<gene>
    <name evidence="2" type="ORF">DXG03_008715</name>
</gene>
<evidence type="ECO:0000256" key="1">
    <source>
        <dbReference type="SAM" id="MobiDB-lite"/>
    </source>
</evidence>
<evidence type="ECO:0000313" key="2">
    <source>
        <dbReference type="EMBL" id="KAG5644297.1"/>
    </source>
</evidence>
<dbReference type="AlphaFoldDB" id="A0A9P7G575"/>
<proteinExistence type="predicted"/>
<dbReference type="OrthoDB" id="3028765at2759"/>
<reference evidence="2" key="1">
    <citation type="submission" date="2020-07" db="EMBL/GenBank/DDBJ databases">
        <authorList>
            <person name="Nieuwenhuis M."/>
            <person name="Van De Peppel L.J.J."/>
        </authorList>
    </citation>
    <scope>NUCLEOTIDE SEQUENCE</scope>
    <source>
        <strain evidence="2">AP01</strain>
        <tissue evidence="2">Mycelium</tissue>
    </source>
</reference>
<feature type="region of interest" description="Disordered" evidence="1">
    <location>
        <begin position="235"/>
        <end position="255"/>
    </location>
</feature>
<feature type="compositionally biased region" description="Basic and acidic residues" evidence="1">
    <location>
        <begin position="240"/>
        <end position="254"/>
    </location>
</feature>
<dbReference type="EMBL" id="JABCKV010000075">
    <property type="protein sequence ID" value="KAG5644297.1"/>
    <property type="molecule type" value="Genomic_DNA"/>
</dbReference>
<organism evidence="2 3">
    <name type="scientific">Asterophora parasitica</name>
    <dbReference type="NCBI Taxonomy" id="117018"/>
    <lineage>
        <taxon>Eukaryota</taxon>
        <taxon>Fungi</taxon>
        <taxon>Dikarya</taxon>
        <taxon>Basidiomycota</taxon>
        <taxon>Agaricomycotina</taxon>
        <taxon>Agaricomycetes</taxon>
        <taxon>Agaricomycetidae</taxon>
        <taxon>Agaricales</taxon>
        <taxon>Tricholomatineae</taxon>
        <taxon>Lyophyllaceae</taxon>
        <taxon>Asterophora</taxon>
    </lineage>
</organism>
<evidence type="ECO:0000313" key="3">
    <source>
        <dbReference type="Proteomes" id="UP000775547"/>
    </source>
</evidence>
<reference evidence="2" key="2">
    <citation type="submission" date="2021-10" db="EMBL/GenBank/DDBJ databases">
        <title>Phylogenomics reveals ancestral predisposition of the termite-cultivated fungus Termitomyces towards a domesticated lifestyle.</title>
        <authorList>
            <person name="Auxier B."/>
            <person name="Grum-Grzhimaylo A."/>
            <person name="Cardenas M.E."/>
            <person name="Lodge J.D."/>
            <person name="Laessoe T."/>
            <person name="Pedersen O."/>
            <person name="Smith M.E."/>
            <person name="Kuyper T.W."/>
            <person name="Franco-Molano E.A."/>
            <person name="Baroni T.J."/>
            <person name="Aanen D.K."/>
        </authorList>
    </citation>
    <scope>NUCLEOTIDE SEQUENCE</scope>
    <source>
        <strain evidence="2">AP01</strain>
        <tissue evidence="2">Mycelium</tissue>
    </source>
</reference>
<accession>A0A9P7G575</accession>
<protein>
    <submittedName>
        <fullName evidence="2">Uncharacterized protein</fullName>
    </submittedName>
</protein>
<comment type="caution">
    <text evidence="2">The sequence shown here is derived from an EMBL/GenBank/DDBJ whole genome shotgun (WGS) entry which is preliminary data.</text>
</comment>
<keyword evidence="3" id="KW-1185">Reference proteome</keyword>
<sequence length="292" mass="32605">MDRKDWRERATELHCEAEYLVQRQADLKEYFQSHIHALEEQVVRSAEQHEITQTQLFERMAELQSAQLFINQADSLSGAEAIAMANALNAEILQSAAFMADSLDYTQATPLSPEDASNLRDVLIGKDLAQALLSQRGQEHFDPTLVQLAVQVTFVALSRLVVASWTGHNEESLKGIYRVIFEKEPTKLPDNLQSRLSMIVTLMLCLRTAIGESVTSMDIMPCIIKEGSEFNPEVMDDTYADERGPAGRSKDGERVAGSTELGLRSLVRINQSTQEALMLKHKVILSSALKEV</sequence>